<feature type="binding site" evidence="5">
    <location>
        <begin position="110"/>
        <end position="113"/>
    </location>
    <ligand>
        <name>(6S)-5,6,7,8-tetrahydrofolate</name>
        <dbReference type="ChEBI" id="CHEBI:57453"/>
    </ligand>
</feature>
<keyword evidence="3 5" id="KW-0808">Transferase</keyword>
<dbReference type="CDD" id="cd08646">
    <property type="entry name" value="FMT_core_Met-tRNA-FMT_N"/>
    <property type="match status" value="1"/>
</dbReference>
<sequence>MRIVFAGTPEPAVPSLRALLASAHHEVVGVLTRPDAVAGRGRTVTRSPIGVVADEAGVEVATPRRLRDPDARETLERWAPDCVAVVAYGALVPPDLLDLPGHGWINLHFSLLPAWRGAAPVQAAIAAGDEFTGASTFRIEEGLDTGPVFGTLTERIRPDDTSGALLDRLADAGSHLLASTLDGIEAGELVAVPQPADGVSVAPKIEVADAQVTWNRPAHVVDRLIRSRTPDPGAWTLLGDTRIKLGPVSPTADGDLPADVGPLAPGAVAATKKAVFVGTASTPVRLGQVQPPGKKPIPAADWARGARLDGSTVLA</sequence>
<comment type="caution">
    <text evidence="8">The sequence shown here is derived from an EMBL/GenBank/DDBJ whole genome shotgun (WGS) entry which is preliminary data.</text>
</comment>
<dbReference type="CDD" id="cd08704">
    <property type="entry name" value="Met_tRNA_FMT_C"/>
    <property type="match status" value="1"/>
</dbReference>
<dbReference type="PANTHER" id="PTHR11138">
    <property type="entry name" value="METHIONYL-TRNA FORMYLTRANSFERASE"/>
    <property type="match status" value="1"/>
</dbReference>
<comment type="similarity">
    <text evidence="1 5">Belongs to the Fmt family.</text>
</comment>
<dbReference type="EC" id="2.1.2.9" evidence="2 5"/>
<gene>
    <name evidence="5" type="primary">fmt</name>
    <name evidence="8" type="ORF">LX12_000349</name>
</gene>
<feature type="domain" description="Formyl transferase N-terminal" evidence="6">
    <location>
        <begin position="1"/>
        <end position="180"/>
    </location>
</feature>
<dbReference type="Proteomes" id="UP001205740">
    <property type="component" value="Unassembled WGS sequence"/>
</dbReference>
<evidence type="ECO:0000256" key="4">
    <source>
        <dbReference type="ARBA" id="ARBA00022917"/>
    </source>
</evidence>
<keyword evidence="4 5" id="KW-0648">Protein biosynthesis</keyword>
<feature type="domain" description="Formyl transferase C-terminal" evidence="7">
    <location>
        <begin position="204"/>
        <end position="306"/>
    </location>
</feature>
<reference evidence="8 9" key="1">
    <citation type="submission" date="2022-06" db="EMBL/GenBank/DDBJ databases">
        <title>Genomic Encyclopedia of Archaeal and Bacterial Type Strains, Phase II (KMG-II): from individual species to whole genera.</title>
        <authorList>
            <person name="Goeker M."/>
        </authorList>
    </citation>
    <scope>NUCLEOTIDE SEQUENCE [LARGE SCALE GENOMIC DNA]</scope>
    <source>
        <strain evidence="8 9">DSM 45037</strain>
    </source>
</reference>
<evidence type="ECO:0000313" key="8">
    <source>
        <dbReference type="EMBL" id="MCP2159185.1"/>
    </source>
</evidence>
<evidence type="ECO:0000259" key="7">
    <source>
        <dbReference type="Pfam" id="PF02911"/>
    </source>
</evidence>
<dbReference type="Gene3D" id="3.40.50.12230">
    <property type="match status" value="1"/>
</dbReference>
<evidence type="ECO:0000313" key="9">
    <source>
        <dbReference type="Proteomes" id="UP001205740"/>
    </source>
</evidence>
<dbReference type="SUPFAM" id="SSF53328">
    <property type="entry name" value="Formyltransferase"/>
    <property type="match status" value="1"/>
</dbReference>
<dbReference type="EMBL" id="JAMTCG010000001">
    <property type="protein sequence ID" value="MCP2159185.1"/>
    <property type="molecule type" value="Genomic_DNA"/>
</dbReference>
<dbReference type="InterPro" id="IPR005793">
    <property type="entry name" value="Formyl_trans_C"/>
</dbReference>
<protein>
    <recommendedName>
        <fullName evidence="2 5">Methionyl-tRNA formyltransferase</fullName>
        <ecNumber evidence="2 5">2.1.2.9</ecNumber>
    </recommendedName>
</protein>
<dbReference type="HAMAP" id="MF_00182">
    <property type="entry name" value="Formyl_trans"/>
    <property type="match status" value="1"/>
</dbReference>
<dbReference type="InterPro" id="IPR011034">
    <property type="entry name" value="Formyl_transferase-like_C_sf"/>
</dbReference>
<name>A0ABT1GW34_9NOCA</name>
<dbReference type="InterPro" id="IPR002376">
    <property type="entry name" value="Formyl_transf_N"/>
</dbReference>
<dbReference type="SUPFAM" id="SSF50486">
    <property type="entry name" value="FMT C-terminal domain-like"/>
    <property type="match status" value="1"/>
</dbReference>
<dbReference type="PANTHER" id="PTHR11138:SF5">
    <property type="entry name" value="METHIONYL-TRNA FORMYLTRANSFERASE, MITOCHONDRIAL"/>
    <property type="match status" value="1"/>
</dbReference>
<dbReference type="RefSeq" id="WP_253652777.1">
    <property type="nucleotide sequence ID" value="NZ_BAAAOE010000004.1"/>
</dbReference>
<keyword evidence="9" id="KW-1185">Reference proteome</keyword>
<comment type="catalytic activity">
    <reaction evidence="5">
        <text>L-methionyl-tRNA(fMet) + (6R)-10-formyltetrahydrofolate = N-formyl-L-methionyl-tRNA(fMet) + (6S)-5,6,7,8-tetrahydrofolate + H(+)</text>
        <dbReference type="Rhea" id="RHEA:24380"/>
        <dbReference type="Rhea" id="RHEA-COMP:9952"/>
        <dbReference type="Rhea" id="RHEA-COMP:9953"/>
        <dbReference type="ChEBI" id="CHEBI:15378"/>
        <dbReference type="ChEBI" id="CHEBI:57453"/>
        <dbReference type="ChEBI" id="CHEBI:78530"/>
        <dbReference type="ChEBI" id="CHEBI:78844"/>
        <dbReference type="ChEBI" id="CHEBI:195366"/>
        <dbReference type="EC" id="2.1.2.9"/>
    </reaction>
</comment>
<evidence type="ECO:0000256" key="2">
    <source>
        <dbReference type="ARBA" id="ARBA00012261"/>
    </source>
</evidence>
<proteinExistence type="inferred from homology"/>
<comment type="function">
    <text evidence="5">Attaches a formyl group to the free amino group of methionyl-tRNA(fMet). The formyl group appears to play a dual role in the initiator identity of N-formylmethionyl-tRNA by promoting its recognition by IF2 and preventing the misappropriation of this tRNA by the elongation apparatus.</text>
</comment>
<dbReference type="Pfam" id="PF02911">
    <property type="entry name" value="Formyl_trans_C"/>
    <property type="match status" value="1"/>
</dbReference>
<accession>A0ABT1GW34</accession>
<evidence type="ECO:0000256" key="1">
    <source>
        <dbReference type="ARBA" id="ARBA00010699"/>
    </source>
</evidence>
<dbReference type="Pfam" id="PF00551">
    <property type="entry name" value="Formyl_trans_N"/>
    <property type="match status" value="1"/>
</dbReference>
<evidence type="ECO:0000256" key="3">
    <source>
        <dbReference type="ARBA" id="ARBA00022679"/>
    </source>
</evidence>
<evidence type="ECO:0000259" key="6">
    <source>
        <dbReference type="Pfam" id="PF00551"/>
    </source>
</evidence>
<dbReference type="InterPro" id="IPR036477">
    <property type="entry name" value="Formyl_transf_N_sf"/>
</dbReference>
<dbReference type="InterPro" id="IPR041711">
    <property type="entry name" value="Met-tRNA-FMT_N"/>
</dbReference>
<evidence type="ECO:0000256" key="5">
    <source>
        <dbReference type="HAMAP-Rule" id="MF_00182"/>
    </source>
</evidence>
<dbReference type="InterPro" id="IPR044135">
    <property type="entry name" value="Met-tRNA-FMT_C"/>
</dbReference>
<dbReference type="InterPro" id="IPR005794">
    <property type="entry name" value="Fmt"/>
</dbReference>
<organism evidence="8 9">
    <name type="scientific">Williamsia serinedens</name>
    <dbReference type="NCBI Taxonomy" id="391736"/>
    <lineage>
        <taxon>Bacteria</taxon>
        <taxon>Bacillati</taxon>
        <taxon>Actinomycetota</taxon>
        <taxon>Actinomycetes</taxon>
        <taxon>Mycobacteriales</taxon>
        <taxon>Nocardiaceae</taxon>
        <taxon>Williamsia</taxon>
    </lineage>
</organism>